<reference evidence="1 2" key="1">
    <citation type="submission" date="2019-07" db="EMBL/GenBank/DDBJ databases">
        <title>Genomics analysis of Aphanomyces spp. identifies a new class of oomycete effector associated with host adaptation.</title>
        <authorList>
            <person name="Gaulin E."/>
        </authorList>
    </citation>
    <scope>NUCLEOTIDE SEQUENCE [LARGE SCALE GENOMIC DNA]</scope>
    <source>
        <strain evidence="1 2">ATCC 201684</strain>
    </source>
</reference>
<dbReference type="AlphaFoldDB" id="A0A6G0WI90"/>
<proteinExistence type="predicted"/>
<dbReference type="Proteomes" id="UP000481153">
    <property type="component" value="Unassembled WGS sequence"/>
</dbReference>
<gene>
    <name evidence="1" type="ORF">Ae201684_014931</name>
</gene>
<dbReference type="EMBL" id="VJMJ01000204">
    <property type="protein sequence ID" value="KAF0726940.1"/>
    <property type="molecule type" value="Genomic_DNA"/>
</dbReference>
<protein>
    <submittedName>
        <fullName evidence="1">Uncharacterized protein</fullName>
    </submittedName>
</protein>
<name>A0A6G0WI90_9STRA</name>
<evidence type="ECO:0000313" key="1">
    <source>
        <dbReference type="EMBL" id="KAF0726940.1"/>
    </source>
</evidence>
<dbReference type="VEuPathDB" id="FungiDB:AeMF1_004371"/>
<organism evidence="1 2">
    <name type="scientific">Aphanomyces euteiches</name>
    <dbReference type="NCBI Taxonomy" id="100861"/>
    <lineage>
        <taxon>Eukaryota</taxon>
        <taxon>Sar</taxon>
        <taxon>Stramenopiles</taxon>
        <taxon>Oomycota</taxon>
        <taxon>Saprolegniomycetes</taxon>
        <taxon>Saprolegniales</taxon>
        <taxon>Verrucalvaceae</taxon>
        <taxon>Aphanomyces</taxon>
    </lineage>
</organism>
<comment type="caution">
    <text evidence="1">The sequence shown here is derived from an EMBL/GenBank/DDBJ whole genome shotgun (WGS) entry which is preliminary data.</text>
</comment>
<sequence length="401" mass="45853">MEGAIIDAQSTNYLYALVQAIVNPTTGMPSSCHVIVDRKRKEYLVQMVAQQAFHASCPHQSMDEQTIVAILRDFQTVPAPPPLDFTMDVNQVVLDLYSVPTAAHLQATAWPVFGGICMNLFAALHEIYPHPVASWIHQPLPSPPLAREVATNWITTTMCNRLDQLIQHCRAPFGQSNNSKMFDLPCPSTPLFREQLSRSYLVHFPQLKTYHLTNYRQHIMDVPFEIGLLLAKNRYEKNLKLNPPLEEFPTANEHTKIALLQVGSAYSKKVNAPNYQRILMRPYHDENRYCVVACCITKDDKIQANDDSPLTKEWTSWTIVERGPNPNQSTLIQIAVTTGLERNGAYEPYDNYPMQSSWDATQCFEELTRQLQAHYQDKFEKEAQKFGQTVQDLHRMHVQPQ</sequence>
<keyword evidence="2" id="KW-1185">Reference proteome</keyword>
<evidence type="ECO:0000313" key="2">
    <source>
        <dbReference type="Proteomes" id="UP000481153"/>
    </source>
</evidence>
<accession>A0A6G0WI90</accession>